<dbReference type="RefSeq" id="WP_080811244.1">
    <property type="nucleotide sequence ID" value="NZ_CP021983.2"/>
</dbReference>
<keyword evidence="2" id="KW-1185">Reference proteome</keyword>
<evidence type="ECO:0000313" key="1">
    <source>
        <dbReference type="EMBL" id="ASC73304.1"/>
    </source>
</evidence>
<dbReference type="Proteomes" id="UP000191901">
    <property type="component" value="Chromosome"/>
</dbReference>
<name>A0A1Z3HSL8_9CYAN</name>
<dbReference type="PANTHER" id="PTHR47505:SF1">
    <property type="entry name" value="DNA UTILIZATION PROTEIN YHGH"/>
    <property type="match status" value="1"/>
</dbReference>
<dbReference type="InterPro" id="IPR051910">
    <property type="entry name" value="ComF/GntX_DNA_util-trans"/>
</dbReference>
<dbReference type="EMBL" id="CP021983">
    <property type="protein sequence ID" value="ASC73304.1"/>
    <property type="molecule type" value="Genomic_DNA"/>
</dbReference>
<dbReference type="InterPro" id="IPR029057">
    <property type="entry name" value="PRTase-like"/>
</dbReference>
<dbReference type="STRING" id="1641165.XM38_17305"/>
<reference evidence="1 2" key="1">
    <citation type="journal article" date="2016" name="Biochim. Biophys. Acta">
        <title>Characterization of red-shifted phycobilisomes isolated from the chlorophyll f-containing cyanobacterium Halomicronema hongdechloris.</title>
        <authorList>
            <person name="Li Y."/>
            <person name="Lin Y."/>
            <person name="Garvey C.J."/>
            <person name="Birch D."/>
            <person name="Corkery R.W."/>
            <person name="Loughlin P.C."/>
            <person name="Scheer H."/>
            <person name="Willows R.D."/>
            <person name="Chen M."/>
        </authorList>
    </citation>
    <scope>NUCLEOTIDE SEQUENCE [LARGE SCALE GENOMIC DNA]</scope>
    <source>
        <strain evidence="1 2">C2206</strain>
    </source>
</reference>
<dbReference type="SUPFAM" id="SSF53271">
    <property type="entry name" value="PRTase-like"/>
    <property type="match status" value="1"/>
</dbReference>
<accession>A0A1Z3HSL8</accession>
<organism evidence="1 2">
    <name type="scientific">Halomicronema hongdechloris C2206</name>
    <dbReference type="NCBI Taxonomy" id="1641165"/>
    <lineage>
        <taxon>Bacteria</taxon>
        <taxon>Bacillati</taxon>
        <taxon>Cyanobacteriota</taxon>
        <taxon>Cyanophyceae</taxon>
        <taxon>Nodosilineales</taxon>
        <taxon>Nodosilineaceae</taxon>
        <taxon>Halomicronema</taxon>
    </lineage>
</organism>
<gene>
    <name evidence="1" type="primary">comF</name>
    <name evidence="1" type="ORF">XM38_042680</name>
</gene>
<dbReference type="PANTHER" id="PTHR47505">
    <property type="entry name" value="DNA UTILIZATION PROTEIN YHGH"/>
    <property type="match status" value="1"/>
</dbReference>
<dbReference type="Gene3D" id="3.40.50.2020">
    <property type="match status" value="1"/>
</dbReference>
<evidence type="ECO:0000313" key="2">
    <source>
        <dbReference type="Proteomes" id="UP000191901"/>
    </source>
</evidence>
<proteinExistence type="predicted"/>
<dbReference type="KEGG" id="hhg:XM38_042680"/>
<sequence>MQLLDTLQPSIAVPWWKRTASSLLQLVLEAPCPLCERSTTVAVCSACQRQLRRCQLSAAVSQQIGLRVFGWGSYQGPLRRALAALKYDHQPQIADLLGTWLGQSWQDIGRVNTNRLIVVPIPLHAIKQQQRGYNQAALLAERFCQQVRLPLSRDGLVRQRATEAQFGLSAEERQANVQQAFGLGPQWLKRRPSQSVLLIDDIFTTGATARAAANVLRRHGISVWGIAAVALAQRQSTCPDNSTYNLD</sequence>
<protein>
    <submittedName>
        <fullName evidence="1">Competence protein F</fullName>
    </submittedName>
</protein>
<dbReference type="AlphaFoldDB" id="A0A1Z3HSL8"/>